<comment type="caution">
    <text evidence="7">The sequence shown here is derived from an EMBL/GenBank/DDBJ whole genome shotgun (WGS) entry which is preliminary data.</text>
</comment>
<keyword evidence="1" id="KW-0229">DNA integration</keyword>
<evidence type="ECO:0000256" key="4">
    <source>
        <dbReference type="PROSITE-ProRule" id="PRU01248"/>
    </source>
</evidence>
<dbReference type="GO" id="GO:0003677">
    <property type="term" value="F:DNA binding"/>
    <property type="evidence" value="ECO:0007669"/>
    <property type="project" value="UniProtKB-UniRule"/>
</dbReference>
<evidence type="ECO:0000259" key="6">
    <source>
        <dbReference type="PROSITE" id="PS51900"/>
    </source>
</evidence>
<proteinExistence type="predicted"/>
<keyword evidence="3" id="KW-0233">DNA recombination</keyword>
<dbReference type="InterPro" id="IPR044068">
    <property type="entry name" value="CB"/>
</dbReference>
<dbReference type="InterPro" id="IPR011010">
    <property type="entry name" value="DNA_brk_join_enz"/>
</dbReference>
<sequence>MPLASIRGSDIANYRDKRSTTVSASSILNELAVLSHLFTIARKEWGMEHLENPVLLARKPKRPAGRDRRLMDGEEQRLLDACEKSQSVALAQLVIVAVETAMRLGELLSLTWDNIDLKRRVAMLPDTKNGDARLVPLSSRAANALQAVSRHIQDKRVFWNWQASDSVRHGWQRAIQLARSQYEKECLELAAEPDADYLTGLRFHDLRHEATSRLFELGFNPMEVAAITGHKTLQMLKRYTHLRAEDLAKRLA</sequence>
<dbReference type="GO" id="GO:0006310">
    <property type="term" value="P:DNA recombination"/>
    <property type="evidence" value="ECO:0007669"/>
    <property type="project" value="UniProtKB-KW"/>
</dbReference>
<organism evidence="7 8">
    <name type="scientific">Ralstonia holmesii</name>
    <dbReference type="NCBI Taxonomy" id="3058602"/>
    <lineage>
        <taxon>Bacteria</taxon>
        <taxon>Pseudomonadati</taxon>
        <taxon>Pseudomonadota</taxon>
        <taxon>Betaproteobacteria</taxon>
        <taxon>Burkholderiales</taxon>
        <taxon>Burkholderiaceae</taxon>
        <taxon>Ralstonia</taxon>
    </lineage>
</organism>
<feature type="domain" description="Tyr recombinase" evidence="5">
    <location>
        <begin position="64"/>
        <end position="252"/>
    </location>
</feature>
<dbReference type="PANTHER" id="PTHR30349">
    <property type="entry name" value="PHAGE INTEGRASE-RELATED"/>
    <property type="match status" value="1"/>
</dbReference>
<dbReference type="EMBL" id="CATZAT010000003">
    <property type="protein sequence ID" value="CAJ0788857.1"/>
    <property type="molecule type" value="Genomic_DNA"/>
</dbReference>
<dbReference type="Pfam" id="PF00589">
    <property type="entry name" value="Phage_integrase"/>
    <property type="match status" value="1"/>
</dbReference>
<dbReference type="PROSITE" id="PS51898">
    <property type="entry name" value="TYR_RECOMBINASE"/>
    <property type="match status" value="1"/>
</dbReference>
<evidence type="ECO:0000313" key="7">
    <source>
        <dbReference type="EMBL" id="CAJ0788857.1"/>
    </source>
</evidence>
<dbReference type="PROSITE" id="PS51900">
    <property type="entry name" value="CB"/>
    <property type="match status" value="1"/>
</dbReference>
<dbReference type="CDD" id="cd00796">
    <property type="entry name" value="INT_Rci_Hp1_C"/>
    <property type="match status" value="1"/>
</dbReference>
<evidence type="ECO:0000256" key="2">
    <source>
        <dbReference type="ARBA" id="ARBA00023125"/>
    </source>
</evidence>
<dbReference type="Proteomes" id="UP001189663">
    <property type="component" value="Unassembled WGS sequence"/>
</dbReference>
<dbReference type="SUPFAM" id="SSF56349">
    <property type="entry name" value="DNA breaking-rejoining enzymes"/>
    <property type="match status" value="1"/>
</dbReference>
<evidence type="ECO:0000256" key="3">
    <source>
        <dbReference type="ARBA" id="ARBA00023172"/>
    </source>
</evidence>
<dbReference type="PANTHER" id="PTHR30349:SF94">
    <property type="entry name" value="INTEGRASE_RECOMBINASE HI_1414-RELATED"/>
    <property type="match status" value="1"/>
</dbReference>
<accession>A0ABC8QEK7</accession>
<dbReference type="InterPro" id="IPR013762">
    <property type="entry name" value="Integrase-like_cat_sf"/>
</dbReference>
<name>A0ABC8QEK7_9RALS</name>
<keyword evidence="8" id="KW-1185">Reference proteome</keyword>
<evidence type="ECO:0000256" key="1">
    <source>
        <dbReference type="ARBA" id="ARBA00022908"/>
    </source>
</evidence>
<protein>
    <submittedName>
        <fullName evidence="7">Tyrosine recombinase XerC</fullName>
    </submittedName>
</protein>
<evidence type="ECO:0000313" key="8">
    <source>
        <dbReference type="Proteomes" id="UP001189663"/>
    </source>
</evidence>
<evidence type="ECO:0000259" key="5">
    <source>
        <dbReference type="PROSITE" id="PS51898"/>
    </source>
</evidence>
<dbReference type="Gene3D" id="1.10.443.10">
    <property type="entry name" value="Intergrase catalytic core"/>
    <property type="match status" value="1"/>
</dbReference>
<keyword evidence="2 4" id="KW-0238">DNA-binding</keyword>
<feature type="domain" description="Core-binding (CB)" evidence="6">
    <location>
        <begin position="1"/>
        <end position="42"/>
    </location>
</feature>
<gene>
    <name evidence="7" type="primary">xerC_4</name>
    <name evidence="7" type="ORF">LMG18096_02170</name>
</gene>
<dbReference type="GO" id="GO:0015074">
    <property type="term" value="P:DNA integration"/>
    <property type="evidence" value="ECO:0007669"/>
    <property type="project" value="UniProtKB-KW"/>
</dbReference>
<dbReference type="InterPro" id="IPR002104">
    <property type="entry name" value="Integrase_catalytic"/>
</dbReference>
<dbReference type="InterPro" id="IPR050090">
    <property type="entry name" value="Tyrosine_recombinase_XerCD"/>
</dbReference>
<dbReference type="AlphaFoldDB" id="A0ABC8QEK7"/>
<reference evidence="7 8" key="1">
    <citation type="submission" date="2023-07" db="EMBL/GenBank/DDBJ databases">
        <authorList>
            <person name="Peeters C."/>
        </authorList>
    </citation>
    <scope>NUCLEOTIDE SEQUENCE [LARGE SCALE GENOMIC DNA]</scope>
    <source>
        <strain evidence="7 8">LMG 18096</strain>
    </source>
</reference>